<evidence type="ECO:0000256" key="1">
    <source>
        <dbReference type="ARBA" id="ARBA00004418"/>
    </source>
</evidence>
<protein>
    <submittedName>
        <fullName evidence="4">Extracellular solute-binding protein</fullName>
    </submittedName>
</protein>
<dbReference type="Pfam" id="PF01547">
    <property type="entry name" value="SBP_bac_1"/>
    <property type="match status" value="1"/>
</dbReference>
<evidence type="ECO:0000313" key="4">
    <source>
        <dbReference type="EMBL" id="MBY6141515.1"/>
    </source>
</evidence>
<dbReference type="Proteomes" id="UP000766629">
    <property type="component" value="Unassembled WGS sequence"/>
</dbReference>
<gene>
    <name evidence="4" type="ORF">KUV26_18905</name>
</gene>
<evidence type="ECO:0000256" key="2">
    <source>
        <dbReference type="ARBA" id="ARBA00008520"/>
    </source>
</evidence>
<comment type="subcellular location">
    <subcellularLocation>
        <location evidence="1">Periplasm</location>
    </subcellularLocation>
</comment>
<dbReference type="PANTHER" id="PTHR43649">
    <property type="entry name" value="ARABINOSE-BINDING PROTEIN-RELATED"/>
    <property type="match status" value="1"/>
</dbReference>
<accession>A0ABS7NK12</accession>
<dbReference type="InterPro" id="IPR006059">
    <property type="entry name" value="SBP"/>
</dbReference>
<comment type="caution">
    <text evidence="4">The sequence shown here is derived from an EMBL/GenBank/DDBJ whole genome shotgun (WGS) entry which is preliminary data.</text>
</comment>
<organism evidence="4 5">
    <name type="scientific">Leisingera daeponensis</name>
    <dbReference type="NCBI Taxonomy" id="405746"/>
    <lineage>
        <taxon>Bacteria</taxon>
        <taxon>Pseudomonadati</taxon>
        <taxon>Pseudomonadota</taxon>
        <taxon>Alphaproteobacteria</taxon>
        <taxon>Rhodobacterales</taxon>
        <taxon>Roseobacteraceae</taxon>
        <taxon>Leisingera</taxon>
    </lineage>
</organism>
<dbReference type="RefSeq" id="WP_222509549.1">
    <property type="nucleotide sequence ID" value="NZ_JAHVJA010000011.1"/>
</dbReference>
<dbReference type="PANTHER" id="PTHR43649:SF12">
    <property type="entry name" value="DIACETYLCHITOBIOSE BINDING PROTEIN DASA"/>
    <property type="match status" value="1"/>
</dbReference>
<proteinExistence type="inferred from homology"/>
<sequence>MLLKRLAAASLFAGLMGSAAFAANCGPEGQSIRILASDFPAIHAVVDAARANCGDAAAEFTANHTTEARQIMNAALTPNPAEYTSVILANATLTQLMNDGLVRPLNDLVEKYKDSIPPNVLITIDGNVMAVAFMANSQHLFSRKDILEQAGVDSIPASYEEVLEAAEKIRAAGIMEHPIAMNLQTGWNVGEVFNMIYLGHGGEFFAPGSAEPSINNEQGIAALETMKALAEYAHPDHLTHASNETQGLWESGQAALAIMWGSRGAPILDDEGSTEEVTSNTVLSAAPTVGGGSIPAATLWWDGISIASNVSDEEAEATFAALISGLTPEMVAENNDDAVWLLPGFEPGPAAAGVAGTVQGGARPYPMIPQIGLLHAALGSELTDFLKGGESAEQALADVETAYRTSAKEAGFLK</sequence>
<dbReference type="InterPro" id="IPR050490">
    <property type="entry name" value="Bact_solute-bd_prot1"/>
</dbReference>
<feature type="signal peptide" evidence="3">
    <location>
        <begin position="1"/>
        <end position="22"/>
    </location>
</feature>
<evidence type="ECO:0000313" key="5">
    <source>
        <dbReference type="Proteomes" id="UP000766629"/>
    </source>
</evidence>
<feature type="chain" id="PRO_5046977462" evidence="3">
    <location>
        <begin position="23"/>
        <end position="414"/>
    </location>
</feature>
<name>A0ABS7NK12_9RHOB</name>
<keyword evidence="3" id="KW-0732">Signal</keyword>
<dbReference type="EMBL" id="JAHVJA010000011">
    <property type="protein sequence ID" value="MBY6141515.1"/>
    <property type="molecule type" value="Genomic_DNA"/>
</dbReference>
<keyword evidence="5" id="KW-1185">Reference proteome</keyword>
<dbReference type="SUPFAM" id="SSF53850">
    <property type="entry name" value="Periplasmic binding protein-like II"/>
    <property type="match status" value="1"/>
</dbReference>
<evidence type="ECO:0000256" key="3">
    <source>
        <dbReference type="SAM" id="SignalP"/>
    </source>
</evidence>
<comment type="similarity">
    <text evidence="2">Belongs to the bacterial solute-binding protein 1 family.</text>
</comment>
<dbReference type="Gene3D" id="3.40.190.10">
    <property type="entry name" value="Periplasmic binding protein-like II"/>
    <property type="match status" value="1"/>
</dbReference>
<reference evidence="4 5" key="1">
    <citation type="submission" date="2021-06" db="EMBL/GenBank/DDBJ databases">
        <title>50 bacteria genomes isolated from Dapeng, Shenzhen, China.</title>
        <authorList>
            <person name="Zheng W."/>
            <person name="Yu S."/>
            <person name="Huang Y."/>
        </authorList>
    </citation>
    <scope>NUCLEOTIDE SEQUENCE [LARGE SCALE GENOMIC DNA]</scope>
    <source>
        <strain evidence="4 5">DP1N14-2</strain>
    </source>
</reference>